<dbReference type="OrthoDB" id="25344at2157"/>
<feature type="domain" description="Rad50/SbcC-type AAA" evidence="4">
    <location>
        <begin position="5"/>
        <end position="245"/>
    </location>
</feature>
<organism evidence="5 6">
    <name type="scientific">Nitrososphaera gargensis (strain Ga9.2)</name>
    <dbReference type="NCBI Taxonomy" id="1237085"/>
    <lineage>
        <taxon>Archaea</taxon>
        <taxon>Nitrososphaerota</taxon>
        <taxon>Nitrososphaeria</taxon>
        <taxon>Nitrososphaerales</taxon>
        <taxon>Nitrososphaeraceae</taxon>
        <taxon>Nitrososphaera</taxon>
    </lineage>
</organism>
<dbReference type="Pfam" id="PF13476">
    <property type="entry name" value="AAA_23"/>
    <property type="match status" value="1"/>
</dbReference>
<dbReference type="InterPro" id="IPR003395">
    <property type="entry name" value="RecF/RecN/SMC_N"/>
</dbReference>
<evidence type="ECO:0000313" key="6">
    <source>
        <dbReference type="Proteomes" id="UP000008037"/>
    </source>
</evidence>
<accession>K0IMI5</accession>
<dbReference type="STRING" id="1237085.Ngar_c34020"/>
<keyword evidence="6" id="KW-1185">Reference proteome</keyword>
<evidence type="ECO:0000259" key="4">
    <source>
        <dbReference type="Pfam" id="PF13476"/>
    </source>
</evidence>
<dbReference type="SUPFAM" id="SSF75712">
    <property type="entry name" value="Rad50 coiled-coil Zn hook"/>
    <property type="match status" value="1"/>
</dbReference>
<feature type="coiled-coil region" evidence="2">
    <location>
        <begin position="377"/>
        <end position="439"/>
    </location>
</feature>
<keyword evidence="1 2" id="KW-0175">Coiled coil</keyword>
<dbReference type="InParanoid" id="K0IMI5"/>
<dbReference type="SUPFAM" id="SSF52540">
    <property type="entry name" value="P-loop containing nucleoside triphosphate hydrolases"/>
    <property type="match status" value="1"/>
</dbReference>
<dbReference type="GO" id="GO:0016887">
    <property type="term" value="F:ATP hydrolysis activity"/>
    <property type="evidence" value="ECO:0007669"/>
    <property type="project" value="InterPro"/>
</dbReference>
<dbReference type="InterPro" id="IPR038729">
    <property type="entry name" value="Rad50/SbcC_AAA"/>
</dbReference>
<dbReference type="Gene3D" id="3.40.50.300">
    <property type="entry name" value="P-loop containing nucleotide triphosphate hydrolases"/>
    <property type="match status" value="2"/>
</dbReference>
<dbReference type="Pfam" id="PF02463">
    <property type="entry name" value="SMC_N"/>
    <property type="match status" value="1"/>
</dbReference>
<dbReference type="EMBL" id="CP002408">
    <property type="protein sequence ID" value="AFU60317.1"/>
    <property type="molecule type" value="Genomic_DNA"/>
</dbReference>
<reference evidence="5 6" key="1">
    <citation type="journal article" date="2012" name="Environ. Microbiol.">
        <title>The genome of the ammonia-oxidizing Candidatus Nitrososphaera gargensis: insights into metabolic versatility and environmental adaptations.</title>
        <authorList>
            <person name="Spang A."/>
            <person name="Poehlein A."/>
            <person name="Offre P."/>
            <person name="Zumbragel S."/>
            <person name="Haider S."/>
            <person name="Rychlik N."/>
            <person name="Nowka B."/>
            <person name="Schmeisser C."/>
            <person name="Lebedeva E.V."/>
            <person name="Rattei T."/>
            <person name="Bohm C."/>
            <person name="Schmid M."/>
            <person name="Galushko A."/>
            <person name="Hatzenpichler R."/>
            <person name="Weinmaier T."/>
            <person name="Daniel R."/>
            <person name="Schleper C."/>
            <person name="Spieck E."/>
            <person name="Streit W."/>
            <person name="Wagner M."/>
        </authorList>
    </citation>
    <scope>NUCLEOTIDE SEQUENCE [LARGE SCALE GENOMIC DNA]</scope>
    <source>
        <strain evidence="6">Ga9.2</strain>
    </source>
</reference>
<gene>
    <name evidence="5" type="primary">rad50</name>
    <name evidence="5" type="ordered locus">Ngar_c34020</name>
</gene>
<dbReference type="InterPro" id="IPR027417">
    <property type="entry name" value="P-loop_NTPase"/>
</dbReference>
<protein>
    <submittedName>
        <fullName evidence="5">DNA double-strand break repair rad50 ATPase</fullName>
    </submittedName>
</protein>
<dbReference type="RefSeq" id="WP_015020850.1">
    <property type="nucleotide sequence ID" value="NC_018719.1"/>
</dbReference>
<dbReference type="GO" id="GO:0006302">
    <property type="term" value="P:double-strand break repair"/>
    <property type="evidence" value="ECO:0007669"/>
    <property type="project" value="InterPro"/>
</dbReference>
<evidence type="ECO:0000256" key="2">
    <source>
        <dbReference type="SAM" id="Coils"/>
    </source>
</evidence>
<feature type="domain" description="RecF/RecN/SMC N-terminal" evidence="3">
    <location>
        <begin position="431"/>
        <end position="692"/>
    </location>
</feature>
<dbReference type="KEGG" id="nga:Ngar_c34020"/>
<evidence type="ECO:0000256" key="1">
    <source>
        <dbReference type="ARBA" id="ARBA00023054"/>
    </source>
</evidence>
<feature type="coiled-coil region" evidence="2">
    <location>
        <begin position="209"/>
        <end position="250"/>
    </location>
</feature>
<dbReference type="AlphaFoldDB" id="K0IMI5"/>
<evidence type="ECO:0000259" key="3">
    <source>
        <dbReference type="Pfam" id="PF02463"/>
    </source>
</evidence>
<dbReference type="GeneID" id="13797212"/>
<dbReference type="PANTHER" id="PTHR32114:SF2">
    <property type="entry name" value="ABC TRANSPORTER ABCH.3"/>
    <property type="match status" value="1"/>
</dbReference>
<dbReference type="PATRIC" id="fig|1237085.11.peg.3400"/>
<evidence type="ECO:0000313" key="5">
    <source>
        <dbReference type="EMBL" id="AFU60317.1"/>
    </source>
</evidence>
<sequence>MIKDMQLKDFIAHRDTKIEFGKGITIFVGHNGSGKSSVIDAVTFALFGKHTRKSNKNLVRRGATSAMVQMRFALNSREFQATRALSGSGQQSFSQFAIVSDGGKVVNRPVVGGERKQFGESMSSEIAKVLGLDYEKLRVAAVVQQGELARIVEAQPKEFKELLNGLIGIDRLDLAYETMRDVIVGFRDRLRDETGGYTDQDILKVEELVGKKEIELRQSESVLAEFEDERKMLEDKIRQAEREIERMEPMILQVKELHTREELLVRHVNEKRAAIASEVSRLERIVREAASSLKVLKNKAEVDMRLQMVRAEIDEVQSKIEENERASGVLRGFLECSSRLQVVDGKCPVCNSPVTKVNEMFDTAHIQDEIKDRAEEKSGLQKSKVELKKEEQQLAEQDKKIAAAEKFLLNNSIGSADDVAKLEADLKGKQQDLARLPKEILKAGDDPMQIAIDDTSRSLAREIISLRERVRGFSHYQYTNAKLEKSSLSQRLLDVNRKMGMHQKAIDDAKSAIDSGRKVIEQLQKAAEFVKTLDKIRSVIFSRDGMVGTSLRTWALGVISQKASEYASLFNIGISRIELAEGAREISITCYGRQGEIDMDSLSGGEKVAVALALRLGIAYMMGSNKLDFVILDEPTTHLDEERRKALVRIISEAFREGAGPLAQLVIITHDSDIFEDSEVDQVFRFTMTADGSQVTQE</sequence>
<feature type="coiled-coil region" evidence="2">
    <location>
        <begin position="279"/>
        <end position="326"/>
    </location>
</feature>
<dbReference type="PANTHER" id="PTHR32114">
    <property type="entry name" value="ABC TRANSPORTER ABCH.3"/>
    <property type="match status" value="1"/>
</dbReference>
<name>K0IMI5_NITGG</name>
<dbReference type="Proteomes" id="UP000008037">
    <property type="component" value="Chromosome"/>
</dbReference>
<proteinExistence type="predicted"/>
<dbReference type="HOGENOM" id="CLU_004785_0_2_2"/>